<evidence type="ECO:0000256" key="7">
    <source>
        <dbReference type="ARBA" id="ARBA00023310"/>
    </source>
</evidence>
<keyword evidence="6 8" id="KW-0139">CF(1)</keyword>
<keyword evidence="2 8" id="KW-0813">Transport</keyword>
<keyword evidence="4 8" id="KW-0406">Ion transport</keyword>
<gene>
    <name evidence="8 9" type="primary">atpH</name>
    <name evidence="9" type="ORF">GCM10023095_29780</name>
</gene>
<dbReference type="Pfam" id="PF00213">
    <property type="entry name" value="OSCP"/>
    <property type="match status" value="1"/>
</dbReference>
<reference evidence="10" key="1">
    <citation type="journal article" date="2019" name="Int. J. Syst. Evol. Microbiol.">
        <title>The Global Catalogue of Microorganisms (GCM) 10K type strain sequencing project: providing services to taxonomists for standard genome sequencing and annotation.</title>
        <authorList>
            <consortium name="The Broad Institute Genomics Platform"/>
            <consortium name="The Broad Institute Genome Sequencing Center for Infectious Disease"/>
            <person name="Wu L."/>
            <person name="Ma J."/>
        </authorList>
    </citation>
    <scope>NUCLEOTIDE SEQUENCE [LARGE SCALE GENOMIC DNA]</scope>
    <source>
        <strain evidence="10">JCM 32226</strain>
    </source>
</reference>
<dbReference type="InterPro" id="IPR020781">
    <property type="entry name" value="ATPase_OSCP/d_CS"/>
</dbReference>
<evidence type="ECO:0000256" key="5">
    <source>
        <dbReference type="ARBA" id="ARBA00023136"/>
    </source>
</evidence>
<protein>
    <recommendedName>
        <fullName evidence="8">ATP synthase subunit delta</fullName>
    </recommendedName>
    <alternativeName>
        <fullName evidence="8">ATP synthase F(1) sector subunit delta</fullName>
    </alternativeName>
    <alternativeName>
        <fullName evidence="8">F-type ATPase subunit delta</fullName>
        <shortName evidence="8">F-ATPase subunit delta</shortName>
    </alternativeName>
</protein>
<comment type="function">
    <text evidence="8">This protein is part of the stalk that links CF(0) to CF(1). It either transmits conformational changes from CF(0) to CF(1) or is implicated in proton conduction.</text>
</comment>
<dbReference type="NCBIfam" id="NF004404">
    <property type="entry name" value="PRK05758.2-5"/>
    <property type="match status" value="1"/>
</dbReference>
<dbReference type="PRINTS" id="PR00125">
    <property type="entry name" value="ATPASEDELTA"/>
</dbReference>
<accession>A0ABP8QI28</accession>
<comment type="subcellular location">
    <subcellularLocation>
        <location evidence="8">Cell membrane</location>
        <topology evidence="8">Peripheral membrane protein</topology>
    </subcellularLocation>
    <subcellularLocation>
        <location evidence="1">Membrane</location>
    </subcellularLocation>
</comment>
<dbReference type="NCBIfam" id="TIGR01145">
    <property type="entry name" value="ATP_synt_delta"/>
    <property type="match status" value="1"/>
</dbReference>
<dbReference type="HAMAP" id="MF_01416">
    <property type="entry name" value="ATP_synth_delta_bact"/>
    <property type="match status" value="1"/>
</dbReference>
<keyword evidence="7 8" id="KW-0066">ATP synthesis</keyword>
<keyword evidence="3 8" id="KW-0375">Hydrogen ion transport</keyword>
<dbReference type="EMBL" id="BAABFC010000025">
    <property type="protein sequence ID" value="GAA4503478.1"/>
    <property type="molecule type" value="Genomic_DNA"/>
</dbReference>
<evidence type="ECO:0000256" key="6">
    <source>
        <dbReference type="ARBA" id="ARBA00023196"/>
    </source>
</evidence>
<evidence type="ECO:0000256" key="3">
    <source>
        <dbReference type="ARBA" id="ARBA00022781"/>
    </source>
</evidence>
<dbReference type="InterPro" id="IPR026015">
    <property type="entry name" value="ATP_synth_OSCP/delta_N_sf"/>
</dbReference>
<keyword evidence="10" id="KW-1185">Reference proteome</keyword>
<organism evidence="9 10">
    <name type="scientific">Pseudaeromonas paramecii</name>
    <dbReference type="NCBI Taxonomy" id="2138166"/>
    <lineage>
        <taxon>Bacteria</taxon>
        <taxon>Pseudomonadati</taxon>
        <taxon>Pseudomonadota</taxon>
        <taxon>Gammaproteobacteria</taxon>
        <taxon>Aeromonadales</taxon>
        <taxon>Aeromonadaceae</taxon>
        <taxon>Pseudaeromonas</taxon>
    </lineage>
</organism>
<evidence type="ECO:0000313" key="9">
    <source>
        <dbReference type="EMBL" id="GAA4503478.1"/>
    </source>
</evidence>
<sequence>MSELTTIARPYAKAAFEYAVEQQAVDSWLAMITFAAEVSTNEVMQALVNSPAAGPRLSELFIQICGEQLNEQGQNFIKVMAENGRLSVLPAVLAEFVALKSEWEKQLEAYVRSASALSQAEQDKIRTSLEQRYGCTVKLHCSVDPTLIAGLVIKAGDEVIDATVRSKLNRLAEALQS</sequence>
<evidence type="ECO:0000256" key="8">
    <source>
        <dbReference type="HAMAP-Rule" id="MF_01416"/>
    </source>
</evidence>
<proteinExistence type="inferred from homology"/>
<dbReference type="InterPro" id="IPR000711">
    <property type="entry name" value="ATPase_OSCP/dsu"/>
</dbReference>
<keyword evidence="5 8" id="KW-0472">Membrane</keyword>
<evidence type="ECO:0000256" key="4">
    <source>
        <dbReference type="ARBA" id="ARBA00023065"/>
    </source>
</evidence>
<evidence type="ECO:0000256" key="2">
    <source>
        <dbReference type="ARBA" id="ARBA00022448"/>
    </source>
</evidence>
<dbReference type="SUPFAM" id="SSF47928">
    <property type="entry name" value="N-terminal domain of the delta subunit of the F1F0-ATP synthase"/>
    <property type="match status" value="1"/>
</dbReference>
<comment type="function">
    <text evidence="8">F(1)F(0) ATP synthase produces ATP from ADP in the presence of a proton or sodium gradient. F-type ATPases consist of two structural domains, F(1) containing the extramembraneous catalytic core and F(0) containing the membrane proton channel, linked together by a central stalk and a peripheral stalk. During catalysis, ATP synthesis in the catalytic domain of F(1) is coupled via a rotary mechanism of the central stalk subunits to proton translocation.</text>
</comment>
<comment type="caution">
    <text evidence="9">The sequence shown here is derived from an EMBL/GenBank/DDBJ whole genome shotgun (WGS) entry which is preliminary data.</text>
</comment>
<evidence type="ECO:0000313" key="10">
    <source>
        <dbReference type="Proteomes" id="UP001501321"/>
    </source>
</evidence>
<evidence type="ECO:0000256" key="1">
    <source>
        <dbReference type="ARBA" id="ARBA00004370"/>
    </source>
</evidence>
<dbReference type="Proteomes" id="UP001501321">
    <property type="component" value="Unassembled WGS sequence"/>
</dbReference>
<name>A0ABP8QI28_9GAMM</name>
<comment type="similarity">
    <text evidence="8">Belongs to the ATPase delta chain family.</text>
</comment>
<dbReference type="RefSeq" id="WP_345014543.1">
    <property type="nucleotide sequence ID" value="NZ_BAABFC010000025.1"/>
</dbReference>
<dbReference type="PANTHER" id="PTHR11910">
    <property type="entry name" value="ATP SYNTHASE DELTA CHAIN"/>
    <property type="match status" value="1"/>
</dbReference>
<keyword evidence="8" id="KW-1003">Cell membrane</keyword>
<dbReference type="Gene3D" id="1.10.520.20">
    <property type="entry name" value="N-terminal domain of the delta subunit of the F1F0-ATP synthase"/>
    <property type="match status" value="1"/>
</dbReference>
<dbReference type="NCBIfam" id="NF004402">
    <property type="entry name" value="PRK05758.2-2"/>
    <property type="match status" value="1"/>
</dbReference>
<dbReference type="PROSITE" id="PS00389">
    <property type="entry name" value="ATPASE_DELTA"/>
    <property type="match status" value="1"/>
</dbReference>